<dbReference type="Gene3D" id="1.25.40.10">
    <property type="entry name" value="Tetratricopeptide repeat domain"/>
    <property type="match status" value="3"/>
</dbReference>
<dbReference type="SMART" id="SM00862">
    <property type="entry name" value="Trans_reg_C"/>
    <property type="match status" value="1"/>
</dbReference>
<evidence type="ECO:0000256" key="4">
    <source>
        <dbReference type="ARBA" id="ARBA00023163"/>
    </source>
</evidence>
<dbReference type="Gene3D" id="1.10.10.10">
    <property type="entry name" value="Winged helix-like DNA-binding domain superfamily/Winged helix DNA-binding domain"/>
    <property type="match status" value="1"/>
</dbReference>
<dbReference type="RefSeq" id="WP_191302376.1">
    <property type="nucleotide sequence ID" value="NZ_BNAR01000009.1"/>
</dbReference>
<sequence length="972" mass="107105">MEFHLLGPFEAWHDHTAVPLGDQQQRFILVVLLLNANKPVSPERIAEIVWPEHERKALVRGYVNKLRKTFDGTGVEIERTATGYVLRVNEDLIDAVRFERLRAQAAQALQDNEQQLAVGLLRMAVSLWRGQFLEDIDIDRVGGAEVIPPDEAYFDALGDLAELELLSGDHRSARDRMRRALRTNPDNQKYAELLIRALIANGDRVGALKAFETVSETLADLGLGLGTTLRKLAERARRGEPANSLPSRPGGFTGRSNELDTIEAAARAAAGVRERRAVWISGAPGVGKTGLAVEAAHRLRHRFPDGQVLVRLNGFTPGVMPLSLSEALTQLLTELGVPAEQIPNTVGRKATLYQAQLYGTRTLVILDNAASPEQIRPLLPEAPDCLAVITSRKMGEPDISEHIRLTPMPSDEAESLFLTLTDPNRRRSRPEDVARVVKRCGYLPVSITVAAALLRKHDRWSLDHLLDLMDDSRSWRENTTAIRASYQQLDDQLQQVFHLFGHLPGPDVDIIGAAALAGLGIGHTRLLLHDLHEVCLLEEIAPHRYQMLDSVKEFAAVDKPPADALKRLLDFYLVTLAGAVSVGYPFDRMVSPSEGQVSPLALQFSREVEARGWITAERDNLTAAIRYAATHGLPEHSWRLAVLTWRHLNAMSRAEDCLESLKLAWQATIVSGDDYSQAQLSLLVAVTLAQQGKLAESLPIATRSRTLWAKLGDARGEADALSVLAIPAIEQDRNTEAIAHLDQALARYEQLDDSRGQARALGLLGFLNGSQGNLDIARRNFRSALQMTHTAGDMRAEAHILNGLGSVQQLLGQLDDALTSHRLAYQYATEAGDQCAAAYALNDIGNVYLRSGQPSDAAHHHERAEKQLTTSFQVRLRTRLHLDCGRTALSQGAHAEAHRHYQTALDLAAAADNRDHELRAHQGLAKSLRELGRFGHATLHEDAAQIRLTELGLPKSEQVLNERAAFTATWGL</sequence>
<evidence type="ECO:0000256" key="1">
    <source>
        <dbReference type="ARBA" id="ARBA00005820"/>
    </source>
</evidence>
<proteinExistence type="inferred from homology"/>
<feature type="domain" description="OmpR/PhoB-type" evidence="7">
    <location>
        <begin position="15"/>
        <end position="86"/>
    </location>
</feature>
<evidence type="ECO:0000259" key="7">
    <source>
        <dbReference type="SMART" id="SM00862"/>
    </source>
</evidence>
<dbReference type="EMBL" id="BNAR01000009">
    <property type="protein sequence ID" value="GHH49433.1"/>
    <property type="molecule type" value="Genomic_DNA"/>
</dbReference>
<keyword evidence="3" id="KW-0238">DNA-binding</keyword>
<evidence type="ECO:0000256" key="6">
    <source>
        <dbReference type="SAM" id="MobiDB-lite"/>
    </source>
</evidence>
<dbReference type="InterPro" id="IPR011990">
    <property type="entry name" value="TPR-like_helical_dom_sf"/>
</dbReference>
<dbReference type="SMART" id="SM00028">
    <property type="entry name" value="TPR"/>
    <property type="match status" value="6"/>
</dbReference>
<keyword evidence="4" id="KW-0804">Transcription</keyword>
<evidence type="ECO:0000259" key="8">
    <source>
        <dbReference type="SMART" id="SM01043"/>
    </source>
</evidence>
<dbReference type="Gene3D" id="3.40.50.300">
    <property type="entry name" value="P-loop containing nucleotide triphosphate hydrolases"/>
    <property type="match status" value="1"/>
</dbReference>
<dbReference type="SMART" id="SM01043">
    <property type="entry name" value="BTAD"/>
    <property type="match status" value="1"/>
</dbReference>
<evidence type="ECO:0000313" key="9">
    <source>
        <dbReference type="EMBL" id="GHH49433.1"/>
    </source>
</evidence>
<dbReference type="InterPro" id="IPR005158">
    <property type="entry name" value="BTAD"/>
</dbReference>
<dbReference type="SUPFAM" id="SSF52540">
    <property type="entry name" value="P-loop containing nucleoside triphosphate hydrolases"/>
    <property type="match status" value="1"/>
</dbReference>
<reference evidence="10" key="1">
    <citation type="journal article" date="2019" name="Int. J. Syst. Evol. Microbiol.">
        <title>The Global Catalogue of Microorganisms (GCM) 10K type strain sequencing project: providing services to taxonomists for standard genome sequencing and annotation.</title>
        <authorList>
            <consortium name="The Broad Institute Genomics Platform"/>
            <consortium name="The Broad Institute Genome Sequencing Center for Infectious Disease"/>
            <person name="Wu L."/>
            <person name="Ma J."/>
        </authorList>
    </citation>
    <scope>NUCLEOTIDE SEQUENCE [LARGE SCALE GENOMIC DNA]</scope>
    <source>
        <strain evidence="10">CGMCC 4.7367</strain>
    </source>
</reference>
<feature type="domain" description="Bacterial transcriptional activator" evidence="8">
    <location>
        <begin position="93"/>
        <end position="237"/>
    </location>
</feature>
<organism evidence="9 10">
    <name type="scientific">Lentzea cavernae</name>
    <dbReference type="NCBI Taxonomy" id="2020703"/>
    <lineage>
        <taxon>Bacteria</taxon>
        <taxon>Bacillati</taxon>
        <taxon>Actinomycetota</taxon>
        <taxon>Actinomycetes</taxon>
        <taxon>Pseudonocardiales</taxon>
        <taxon>Pseudonocardiaceae</taxon>
        <taxon>Lentzea</taxon>
    </lineage>
</organism>
<evidence type="ECO:0000256" key="5">
    <source>
        <dbReference type="PROSITE-ProRule" id="PRU00339"/>
    </source>
</evidence>
<comment type="caution">
    <text evidence="9">The sequence shown here is derived from an EMBL/GenBank/DDBJ whole genome shotgun (WGS) entry which is preliminary data.</text>
</comment>
<dbReference type="Pfam" id="PF03704">
    <property type="entry name" value="BTAD"/>
    <property type="match status" value="1"/>
</dbReference>
<dbReference type="SUPFAM" id="SSF48452">
    <property type="entry name" value="TPR-like"/>
    <property type="match status" value="3"/>
</dbReference>
<keyword evidence="10" id="KW-1185">Reference proteome</keyword>
<name>A0ABQ3MUV0_9PSEU</name>
<dbReference type="PANTHER" id="PTHR35807">
    <property type="entry name" value="TRANSCRIPTIONAL REGULATOR REDD-RELATED"/>
    <property type="match status" value="1"/>
</dbReference>
<dbReference type="InterPro" id="IPR051677">
    <property type="entry name" value="AfsR-DnrI-RedD_regulator"/>
</dbReference>
<dbReference type="InterPro" id="IPR001867">
    <property type="entry name" value="OmpR/PhoB-type_DNA-bd"/>
</dbReference>
<keyword evidence="5" id="KW-0802">TPR repeat</keyword>
<dbReference type="PANTHER" id="PTHR35807:SF1">
    <property type="entry name" value="TRANSCRIPTIONAL REGULATOR REDD"/>
    <property type="match status" value="1"/>
</dbReference>
<dbReference type="SUPFAM" id="SSF46894">
    <property type="entry name" value="C-terminal effector domain of the bipartite response regulators"/>
    <property type="match status" value="1"/>
</dbReference>
<dbReference type="InterPro" id="IPR027417">
    <property type="entry name" value="P-loop_NTPase"/>
</dbReference>
<dbReference type="InterPro" id="IPR019734">
    <property type="entry name" value="TPR_rpt"/>
</dbReference>
<dbReference type="InterPro" id="IPR036388">
    <property type="entry name" value="WH-like_DNA-bd_sf"/>
</dbReference>
<dbReference type="InterPro" id="IPR016032">
    <property type="entry name" value="Sig_transdc_resp-reg_C-effctor"/>
</dbReference>
<feature type="repeat" description="TPR" evidence="5">
    <location>
        <begin position="154"/>
        <end position="187"/>
    </location>
</feature>
<dbReference type="PROSITE" id="PS50005">
    <property type="entry name" value="TPR"/>
    <property type="match status" value="1"/>
</dbReference>
<evidence type="ECO:0000256" key="3">
    <source>
        <dbReference type="ARBA" id="ARBA00023125"/>
    </source>
</evidence>
<feature type="region of interest" description="Disordered" evidence="6">
    <location>
        <begin position="235"/>
        <end position="256"/>
    </location>
</feature>
<protein>
    <submittedName>
        <fullName evidence="9">XRE family transcriptional regulator</fullName>
    </submittedName>
</protein>
<dbReference type="Proteomes" id="UP000605568">
    <property type="component" value="Unassembled WGS sequence"/>
</dbReference>
<dbReference type="Pfam" id="PF13424">
    <property type="entry name" value="TPR_12"/>
    <property type="match status" value="2"/>
</dbReference>
<gene>
    <name evidence="9" type="ORF">GCM10017774_56840</name>
</gene>
<comment type="similarity">
    <text evidence="1">Belongs to the AfsR/DnrI/RedD regulatory family.</text>
</comment>
<keyword evidence="2" id="KW-0805">Transcription regulation</keyword>
<dbReference type="PRINTS" id="PR00364">
    <property type="entry name" value="DISEASERSIST"/>
</dbReference>
<evidence type="ECO:0000256" key="2">
    <source>
        <dbReference type="ARBA" id="ARBA00023015"/>
    </source>
</evidence>
<evidence type="ECO:0000313" key="10">
    <source>
        <dbReference type="Proteomes" id="UP000605568"/>
    </source>
</evidence>
<accession>A0ABQ3MUV0</accession>